<keyword evidence="2" id="KW-1185">Reference proteome</keyword>
<dbReference type="Proteomes" id="UP000094527">
    <property type="component" value="Unassembled WGS sequence"/>
</dbReference>
<dbReference type="EMBL" id="LJIJ01000206">
    <property type="protein sequence ID" value="ODN00466.1"/>
    <property type="molecule type" value="Genomic_DNA"/>
</dbReference>
<gene>
    <name evidence="1" type="ORF">Ocin01_06218</name>
</gene>
<name>A0A1D2N678_ORCCI</name>
<proteinExistence type="predicted"/>
<evidence type="ECO:0000313" key="2">
    <source>
        <dbReference type="Proteomes" id="UP000094527"/>
    </source>
</evidence>
<comment type="caution">
    <text evidence="1">The sequence shown here is derived from an EMBL/GenBank/DDBJ whole genome shotgun (WGS) entry which is preliminary data.</text>
</comment>
<sequence>MGAQTTVYFKLVASTGAPKVMLVGRVDWTAKVCGMMTFLMTLFVLEGYSG</sequence>
<accession>A0A1D2N678</accession>
<reference evidence="1 2" key="1">
    <citation type="journal article" date="2016" name="Genome Biol. Evol.">
        <title>Gene Family Evolution Reflects Adaptation to Soil Environmental Stressors in the Genome of the Collembolan Orchesella cincta.</title>
        <authorList>
            <person name="Faddeeva-Vakhrusheva A."/>
            <person name="Derks M.F."/>
            <person name="Anvar S.Y."/>
            <person name="Agamennone V."/>
            <person name="Suring W."/>
            <person name="Smit S."/>
            <person name="van Straalen N.M."/>
            <person name="Roelofs D."/>
        </authorList>
    </citation>
    <scope>NUCLEOTIDE SEQUENCE [LARGE SCALE GENOMIC DNA]</scope>
    <source>
        <tissue evidence="1">Mixed pool</tissue>
    </source>
</reference>
<evidence type="ECO:0000313" key="1">
    <source>
        <dbReference type="EMBL" id="ODN00466.1"/>
    </source>
</evidence>
<protein>
    <submittedName>
        <fullName evidence="1">Uncharacterized protein</fullName>
    </submittedName>
</protein>
<organism evidence="1 2">
    <name type="scientific">Orchesella cincta</name>
    <name type="common">Springtail</name>
    <name type="synonym">Podura cincta</name>
    <dbReference type="NCBI Taxonomy" id="48709"/>
    <lineage>
        <taxon>Eukaryota</taxon>
        <taxon>Metazoa</taxon>
        <taxon>Ecdysozoa</taxon>
        <taxon>Arthropoda</taxon>
        <taxon>Hexapoda</taxon>
        <taxon>Collembola</taxon>
        <taxon>Entomobryomorpha</taxon>
        <taxon>Entomobryoidea</taxon>
        <taxon>Orchesellidae</taxon>
        <taxon>Orchesellinae</taxon>
        <taxon>Orchesella</taxon>
    </lineage>
</organism>
<dbReference type="AlphaFoldDB" id="A0A1D2N678"/>